<dbReference type="AlphaFoldDB" id="A0A645CVD6"/>
<accession>A0A645CVD6</accession>
<sequence length="65" mass="7554">MKIDIPVRRFDHPGVCYPMQMAVITSFHVVLTKKIDDLFTSISLIGRRIMQKHTNFFGIFFPGKL</sequence>
<reference evidence="1" key="1">
    <citation type="submission" date="2019-08" db="EMBL/GenBank/DDBJ databases">
        <authorList>
            <person name="Kucharzyk K."/>
            <person name="Murdoch R.W."/>
            <person name="Higgins S."/>
            <person name="Loffler F."/>
        </authorList>
    </citation>
    <scope>NUCLEOTIDE SEQUENCE</scope>
</reference>
<evidence type="ECO:0000313" key="1">
    <source>
        <dbReference type="EMBL" id="MPM80877.1"/>
    </source>
</evidence>
<dbReference type="EMBL" id="VSSQ01030366">
    <property type="protein sequence ID" value="MPM80877.1"/>
    <property type="molecule type" value="Genomic_DNA"/>
</dbReference>
<organism evidence="1">
    <name type="scientific">bioreactor metagenome</name>
    <dbReference type="NCBI Taxonomy" id="1076179"/>
    <lineage>
        <taxon>unclassified sequences</taxon>
        <taxon>metagenomes</taxon>
        <taxon>ecological metagenomes</taxon>
    </lineage>
</organism>
<protein>
    <submittedName>
        <fullName evidence="1">Uncharacterized protein</fullName>
    </submittedName>
</protein>
<name>A0A645CVD6_9ZZZZ</name>
<gene>
    <name evidence="1" type="ORF">SDC9_127928</name>
</gene>
<comment type="caution">
    <text evidence="1">The sequence shown here is derived from an EMBL/GenBank/DDBJ whole genome shotgun (WGS) entry which is preliminary data.</text>
</comment>
<proteinExistence type="predicted"/>